<evidence type="ECO:0000313" key="1">
    <source>
        <dbReference type="EMBL" id="AEF41709.1"/>
    </source>
</evidence>
<name>F6EP49_HOYSD</name>
<evidence type="ECO:0000313" key="2">
    <source>
        <dbReference type="Proteomes" id="UP000009235"/>
    </source>
</evidence>
<dbReference type="EMBL" id="CP002786">
    <property type="protein sequence ID" value="AEF41709.1"/>
    <property type="molecule type" value="Genomic_DNA"/>
</dbReference>
<sequence length="37" mass="4238">MPARLIAALPDSCAFESVQALRLTGGTIHRRWRSRNW</sequence>
<proteinExistence type="predicted"/>
<organism evidence="1 2">
    <name type="scientific">Hoyosella subflava (strain DSM 45089 / JCM 17490 / NBRC 109087 / DQS3-9A1)</name>
    <name type="common">Amycolicicoccus subflavus</name>
    <dbReference type="NCBI Taxonomy" id="443218"/>
    <lineage>
        <taxon>Bacteria</taxon>
        <taxon>Bacillati</taxon>
        <taxon>Actinomycetota</taxon>
        <taxon>Actinomycetes</taxon>
        <taxon>Mycobacteriales</taxon>
        <taxon>Hoyosellaceae</taxon>
        <taxon>Hoyosella</taxon>
    </lineage>
</organism>
<dbReference type="KEGG" id="asd:AS9A_3265"/>
<gene>
    <name evidence="1" type="ordered locus">AS9A_3265</name>
</gene>
<dbReference type="HOGENOM" id="CLU_3339248_0_0_11"/>
<dbReference type="Proteomes" id="UP000009235">
    <property type="component" value="Chromosome"/>
</dbReference>
<reference evidence="1 2" key="1">
    <citation type="journal article" date="2011" name="J. Bacteriol.">
        <title>Complete genome sequence of Amycolicicoccus subflavus DQS3-9A1T, an actinomycete isolated from crude oil-polluted soil.</title>
        <authorList>
            <person name="Cai M."/>
            <person name="Chen W.M."/>
            <person name="Nie Y."/>
            <person name="Chi C.Q."/>
            <person name="Wang Y.N."/>
            <person name="Tang Y.Q."/>
            <person name="Li G.Y."/>
            <person name="Wu X.L."/>
        </authorList>
    </citation>
    <scope>NUCLEOTIDE SEQUENCE [LARGE SCALE GENOMIC DNA]</scope>
    <source>
        <strain evidence="2">DSM 45089 / DQS3-9A1</strain>
    </source>
</reference>
<protein>
    <submittedName>
        <fullName evidence="1">Uncharacterized protein</fullName>
    </submittedName>
</protein>
<keyword evidence="2" id="KW-1185">Reference proteome</keyword>
<accession>F6EP49</accession>
<dbReference type="AlphaFoldDB" id="F6EP49"/>